<dbReference type="EMBL" id="BAAAFH010000009">
    <property type="protein sequence ID" value="GAA0875182.1"/>
    <property type="molecule type" value="Genomic_DNA"/>
</dbReference>
<organism evidence="3 4">
    <name type="scientific">Wandonia haliotis</name>
    <dbReference type="NCBI Taxonomy" id="574963"/>
    <lineage>
        <taxon>Bacteria</taxon>
        <taxon>Pseudomonadati</taxon>
        <taxon>Bacteroidota</taxon>
        <taxon>Flavobacteriia</taxon>
        <taxon>Flavobacteriales</taxon>
        <taxon>Crocinitomicaceae</taxon>
        <taxon>Wandonia</taxon>
    </lineage>
</organism>
<dbReference type="SMART" id="SM00306">
    <property type="entry name" value="HintN"/>
    <property type="match status" value="1"/>
</dbReference>
<dbReference type="InterPro" id="IPR022385">
    <property type="entry name" value="Rhs_assc_core"/>
</dbReference>
<sequence length="820" mass="89534">MVIGTYISNRVVGSVSNYHLNNVLAVINDRKIASGSSGTVFSNDFTSDVSGLIALPNATLTHAGGELEVSVTSQGAGAQLSYTGTTPGKVYRLYFTADLNSQGSIAAQTYDVPTSTVTSEKVAGSDGVYYLDFLASSSQTTISIVSTVAGSRTFYLDDMVLELRPSVFARSLTSSYAGLQTYGAGVTASIVGHRLEVDNLSLWNGVQCVFPTEVGETYTVHYTLDLDGGPQLTPFVRNNITSANIQVQHIYSDGRYTLTFVAPSTETLFAVENPNSGTRKMYLSYLFVQDNNASVVDDFHYDPVLLSWSDYYAFGMTMPGRNGGVGYRYQFNGMEHDSEVSGNGNSYTTEFRQYDPRLGRWKSLDPLMSKFPHISPYVGFANNPVYYTDPYGLEPVNDGNDGDRPGGLPEQSENGKIYTGDNGVEYIGTDDGGYSILGKDVSYVHNDTGGTNVAGSNDNIENNDNVENNDNPLLPPSKNMVMIPVMNRKVERLDLNITSSGEFNDFLEERTSFKPNSTFVVVEGEIEDPYANVSTILTVGGVAYSILEFTTYSKEFNSWLGKNGKMYTGLEGKGPNQHTGNRGGAKNASNNYKNAGRVVFWVATAWSVSNVIDGVVNNDTDKVVDNAGDIVIGTIMYKGGVYGFAVGGTALLVNWGLKKGYLSPHVDHMKGKSLEQQNRGNTCFSPETKVWKSNGTFVSISEIEPGDTLYTYNTISDSLELGVVSKKVSYLVESICIVKIGSETIKVTEEHPFYSNSTWKKIIEIQKGELLKTDKDFIELTDIKTETTSDSQIVVNIEVNGQHNYFVTKSKILVHNKSIK</sequence>
<dbReference type="Gene3D" id="2.180.10.10">
    <property type="entry name" value="RHS repeat-associated core"/>
    <property type="match status" value="1"/>
</dbReference>
<protein>
    <recommendedName>
        <fullName evidence="2">Hint domain-containing protein</fullName>
    </recommendedName>
</protein>
<dbReference type="InterPro" id="IPR003587">
    <property type="entry name" value="Hint_dom_N"/>
</dbReference>
<evidence type="ECO:0000313" key="3">
    <source>
        <dbReference type="EMBL" id="GAA0875182.1"/>
    </source>
</evidence>
<proteinExistence type="predicted"/>
<keyword evidence="4" id="KW-1185">Reference proteome</keyword>
<dbReference type="RefSeq" id="WP_343786385.1">
    <property type="nucleotide sequence ID" value="NZ_BAAAFH010000009.1"/>
</dbReference>
<evidence type="ECO:0000259" key="2">
    <source>
        <dbReference type="SMART" id="SM00306"/>
    </source>
</evidence>
<dbReference type="Proteomes" id="UP001501126">
    <property type="component" value="Unassembled WGS sequence"/>
</dbReference>
<dbReference type="Gene3D" id="2.170.16.10">
    <property type="entry name" value="Hedgehog/Intein (Hint) domain"/>
    <property type="match status" value="1"/>
</dbReference>
<gene>
    <name evidence="3" type="ORF">GCM10009118_15910</name>
</gene>
<dbReference type="Pfam" id="PF07591">
    <property type="entry name" value="PT-HINT"/>
    <property type="match status" value="1"/>
</dbReference>
<dbReference type="CDD" id="cd00081">
    <property type="entry name" value="Hint"/>
    <property type="match status" value="1"/>
</dbReference>
<name>A0ABP3Y347_9FLAO</name>
<dbReference type="PROSITE" id="PS50817">
    <property type="entry name" value="INTEIN_N_TER"/>
    <property type="match status" value="1"/>
</dbReference>
<comment type="caution">
    <text evidence="3">The sequence shown here is derived from an EMBL/GenBank/DDBJ whole genome shotgun (WGS) entry which is preliminary data.</text>
</comment>
<dbReference type="NCBIfam" id="TIGR03696">
    <property type="entry name" value="Rhs_assc_core"/>
    <property type="match status" value="1"/>
</dbReference>
<dbReference type="InterPro" id="IPR036844">
    <property type="entry name" value="Hint_dom_sf"/>
</dbReference>
<evidence type="ECO:0000256" key="1">
    <source>
        <dbReference type="SAM" id="MobiDB-lite"/>
    </source>
</evidence>
<dbReference type="InterPro" id="IPR006141">
    <property type="entry name" value="Intein_N"/>
</dbReference>
<feature type="region of interest" description="Disordered" evidence="1">
    <location>
        <begin position="392"/>
        <end position="421"/>
    </location>
</feature>
<feature type="domain" description="Hint" evidence="2">
    <location>
        <begin position="681"/>
        <end position="775"/>
    </location>
</feature>
<evidence type="ECO:0000313" key="4">
    <source>
        <dbReference type="Proteomes" id="UP001501126"/>
    </source>
</evidence>
<reference evidence="4" key="1">
    <citation type="journal article" date="2019" name="Int. J. Syst. Evol. Microbiol.">
        <title>The Global Catalogue of Microorganisms (GCM) 10K type strain sequencing project: providing services to taxonomists for standard genome sequencing and annotation.</title>
        <authorList>
            <consortium name="The Broad Institute Genomics Platform"/>
            <consortium name="The Broad Institute Genome Sequencing Center for Infectious Disease"/>
            <person name="Wu L."/>
            <person name="Ma J."/>
        </authorList>
    </citation>
    <scope>NUCLEOTIDE SEQUENCE [LARGE SCALE GENOMIC DNA]</scope>
    <source>
        <strain evidence="4">JCM 16083</strain>
    </source>
</reference>
<dbReference type="SUPFAM" id="SSF51294">
    <property type="entry name" value="Hedgehog/intein (Hint) domain"/>
    <property type="match status" value="1"/>
</dbReference>
<accession>A0ABP3Y347</accession>